<gene>
    <name evidence="2" type="ORF">E5676_scaffold227G00440</name>
</gene>
<dbReference type="AlphaFoldDB" id="A0A5D3CHC7"/>
<dbReference type="EMBL" id="SSTD01010878">
    <property type="protein sequence ID" value="TYK11201.1"/>
    <property type="molecule type" value="Genomic_DNA"/>
</dbReference>
<organism evidence="2 3">
    <name type="scientific">Cucumis melo var. makuwa</name>
    <name type="common">Oriental melon</name>
    <dbReference type="NCBI Taxonomy" id="1194695"/>
    <lineage>
        <taxon>Eukaryota</taxon>
        <taxon>Viridiplantae</taxon>
        <taxon>Streptophyta</taxon>
        <taxon>Embryophyta</taxon>
        <taxon>Tracheophyta</taxon>
        <taxon>Spermatophyta</taxon>
        <taxon>Magnoliopsida</taxon>
        <taxon>eudicotyledons</taxon>
        <taxon>Gunneridae</taxon>
        <taxon>Pentapetalae</taxon>
        <taxon>rosids</taxon>
        <taxon>fabids</taxon>
        <taxon>Cucurbitales</taxon>
        <taxon>Cucurbitaceae</taxon>
        <taxon>Benincaseae</taxon>
        <taxon>Cucumis</taxon>
    </lineage>
</organism>
<evidence type="ECO:0000259" key="1">
    <source>
        <dbReference type="Pfam" id="PF13966"/>
    </source>
</evidence>
<evidence type="ECO:0000313" key="2">
    <source>
        <dbReference type="EMBL" id="TYK11201.1"/>
    </source>
</evidence>
<reference evidence="2 3" key="1">
    <citation type="submission" date="2019-08" db="EMBL/GenBank/DDBJ databases">
        <title>Draft genome sequences of two oriental melons (Cucumis melo L. var makuwa).</title>
        <authorList>
            <person name="Kwon S.-Y."/>
        </authorList>
    </citation>
    <scope>NUCLEOTIDE SEQUENCE [LARGE SCALE GENOMIC DNA]</scope>
    <source>
        <strain evidence="3">cv. Chang Bougi</strain>
        <tissue evidence="2">Leaf</tissue>
    </source>
</reference>
<dbReference type="Proteomes" id="UP000321947">
    <property type="component" value="Unassembled WGS sequence"/>
</dbReference>
<accession>A0A5D3CHC7</accession>
<comment type="caution">
    <text evidence="2">The sequence shown here is derived from an EMBL/GenBank/DDBJ whole genome shotgun (WGS) entry which is preliminary data.</text>
</comment>
<evidence type="ECO:0000313" key="3">
    <source>
        <dbReference type="Proteomes" id="UP000321947"/>
    </source>
</evidence>
<sequence>MDDGGRRGAAAGDNSQLLVDEDVKEEDERVWSAGYWKSVFSGVDAHPLPSRYRAPINTFHKGLQTIKASVRSNYLLLNHFIISSANPIIPLAIFQNTSLFSCLKDAVLGRGEGIRVSSPVRIKVPKKARFFIRQVLLGWINTIDRLVKSMTLLVGPFSCFLCQKAKEDLDNLFWDCQHERAVWNSFLQEFDSIFVGQRSVRVTIEEFLLHPPFREKWCILWLAGVCAVI</sequence>
<dbReference type="Pfam" id="PF13966">
    <property type="entry name" value="zf-RVT"/>
    <property type="match status" value="1"/>
</dbReference>
<protein>
    <submittedName>
        <fullName evidence="2">SIL1</fullName>
    </submittedName>
</protein>
<dbReference type="InterPro" id="IPR026960">
    <property type="entry name" value="RVT-Znf"/>
</dbReference>
<name>A0A5D3CHC7_CUCMM</name>
<proteinExistence type="predicted"/>
<feature type="domain" description="Reverse transcriptase zinc-binding" evidence="1">
    <location>
        <begin position="123"/>
        <end position="183"/>
    </location>
</feature>